<feature type="domain" description="RCK N-terminal" evidence="2">
    <location>
        <begin position="14"/>
        <end position="96"/>
    </location>
</feature>
<dbReference type="Gene3D" id="3.40.50.720">
    <property type="entry name" value="NAD(P)-binding Rossmann-like Domain"/>
    <property type="match status" value="1"/>
</dbReference>
<dbReference type="Gene3D" id="3.10.310.30">
    <property type="match status" value="1"/>
</dbReference>
<dbReference type="RefSeq" id="WP_050048435.1">
    <property type="nucleotide sequence ID" value="NZ_CP008874.1"/>
</dbReference>
<dbReference type="Proteomes" id="UP000060390">
    <property type="component" value="Chromosome"/>
</dbReference>
<dbReference type="OrthoDB" id="350705at2157"/>
<sequence>MLHWLLLGSCGLSHDLLEQLDQRAGSLRIVEPDEAHVQQLRNDGIDAETGDVTDRETITTVEMEPNIVVVAGDAIAQNVRATTLARETFPDSYVIAFPGEGATRSDVAELDERADRMFDMGREIIDHMSDVVRAGQVDRLRHLNATLADIDGTLGIFTHDNPDPDAIASAFALAEIARHHGVEAQPAYFGRISHQENRALVNLLDLKLDNPDPDEEHGYDAIALVDHSTPGVNDQLARETTIDIVIDHHPSRHTVEGGFVDVRESAGATSTLLVDYLRGYHIDIEDTVATALLYGIRVDTNDFARGITPADFDAAAFLLPYADVEILKRVESPSISSDTFEIIARAIRNRDRRGRVLTSCVGSVSDRDALAQSANRLLNMEGIDVTLVYGYRDGTIFASGRARGVEMDLGEVLRKAFDSIGSAGGHAEMAGAQISLGLFEDVTADEELTTMVEDVVTTRFFDEIDPDALG</sequence>
<dbReference type="Pfam" id="PF02272">
    <property type="entry name" value="DHHA1"/>
    <property type="match status" value="1"/>
</dbReference>
<dbReference type="InterPro" id="IPR001667">
    <property type="entry name" value="DDH_dom"/>
</dbReference>
<dbReference type="EMBL" id="CP011564">
    <property type="protein sequence ID" value="ALG82106.1"/>
    <property type="molecule type" value="Genomic_DNA"/>
</dbReference>
<dbReference type="InterPro" id="IPR036291">
    <property type="entry name" value="NAD(P)-bd_dom_sf"/>
</dbReference>
<dbReference type="InterPro" id="IPR003148">
    <property type="entry name" value="RCK_N"/>
</dbReference>
<evidence type="ECO:0000313" key="5">
    <source>
        <dbReference type="EMBL" id="ALG82106.1"/>
    </source>
</evidence>
<dbReference type="Pfam" id="PF01368">
    <property type="entry name" value="DHH"/>
    <property type="match status" value="1"/>
</dbReference>
<dbReference type="InterPro" id="IPR051319">
    <property type="entry name" value="Oligoribo/pAp-PDE_c-di-AMP_PDE"/>
</dbReference>
<dbReference type="PATRIC" id="fig|1604004.4.peg.1285"/>
<proteinExistence type="predicted"/>
<dbReference type="Proteomes" id="UP000069906">
    <property type="component" value="Chromosome"/>
</dbReference>
<dbReference type="EMBL" id="CP008874">
    <property type="protein sequence ID" value="AKH97711.1"/>
    <property type="molecule type" value="Genomic_DNA"/>
</dbReference>
<protein>
    <submittedName>
        <fullName evidence="4">DHH family phosphoesterase</fullName>
    </submittedName>
</protein>
<dbReference type="KEGG" id="hsu:HLASF_1224"/>
<dbReference type="GO" id="GO:0006813">
    <property type="term" value="P:potassium ion transport"/>
    <property type="evidence" value="ECO:0007669"/>
    <property type="project" value="InterPro"/>
</dbReference>
<dbReference type="HOGENOM" id="CLU_046377_1_1_2"/>
<evidence type="ECO:0000259" key="1">
    <source>
        <dbReference type="Pfam" id="PF01368"/>
    </source>
</evidence>
<reference evidence="4 7" key="1">
    <citation type="journal article" date="2015" name="ISME J.">
        <title>Elemental sulfur and acetate can support life of a novel strictly anaerobic haloarchaeon.</title>
        <authorList>
            <person name="Sorokin D.Y."/>
            <person name="Kublanov I.V."/>
            <person name="Gavrilov S.N."/>
            <person name="Rojo D."/>
            <person name="Roman P."/>
            <person name="Golyshin P.N."/>
            <person name="Slepak V.Z."/>
            <person name="Smedile F."/>
            <person name="Ferrer M."/>
            <person name="Messina E."/>
            <person name="La Cono V."/>
            <person name="Yakimov M.M."/>
        </authorList>
    </citation>
    <scope>NUCLEOTIDE SEQUENCE [LARGE SCALE GENOMIC DNA]</scope>
    <source>
        <strain evidence="4 7">HSR2</strain>
    </source>
</reference>
<dbReference type="Gene3D" id="3.90.1640.10">
    <property type="entry name" value="inorganic pyrophosphatase (n-terminal core)"/>
    <property type="match status" value="1"/>
</dbReference>
<dbReference type="InterPro" id="IPR038763">
    <property type="entry name" value="DHH_sf"/>
</dbReference>
<dbReference type="GeneID" id="26010560"/>
<keyword evidence="7" id="KW-1185">Reference proteome</keyword>
<dbReference type="PANTHER" id="PTHR47618">
    <property type="entry name" value="BIFUNCTIONAL OLIGORIBONUCLEASE AND PAP PHOSPHATASE NRNA"/>
    <property type="match status" value="1"/>
</dbReference>
<evidence type="ECO:0000313" key="4">
    <source>
        <dbReference type="EMBL" id="AKH97711.1"/>
    </source>
</evidence>
<evidence type="ECO:0000313" key="7">
    <source>
        <dbReference type="Proteomes" id="UP000069906"/>
    </source>
</evidence>
<feature type="domain" description="DDH" evidence="1">
    <location>
        <begin position="156"/>
        <end position="296"/>
    </location>
</feature>
<dbReference type="Pfam" id="PF02254">
    <property type="entry name" value="TrkA_N"/>
    <property type="match status" value="1"/>
</dbReference>
<gene>
    <name evidence="5" type="ORF">HLASA_1212</name>
    <name evidence="4" type="ORF">HLASF_1224</name>
</gene>
<dbReference type="PANTHER" id="PTHR47618:SF1">
    <property type="entry name" value="BIFUNCTIONAL OLIGORIBONUCLEASE AND PAP PHOSPHATASE NRNA"/>
    <property type="match status" value="1"/>
</dbReference>
<dbReference type="GO" id="GO:0003676">
    <property type="term" value="F:nucleic acid binding"/>
    <property type="evidence" value="ECO:0007669"/>
    <property type="project" value="InterPro"/>
</dbReference>
<feature type="domain" description="DHHA1" evidence="3">
    <location>
        <begin position="355"/>
        <end position="441"/>
    </location>
</feature>
<reference evidence="5 6" key="3">
    <citation type="journal article" date="2016" name="Stand. Genomic Sci.">
        <title>Complete genome sequence of 'Halanaeroarchaeum sulfurireducens' M27-SA2, a sulfur-reducing and acetate-oxidizing haloarchaeon from the deep-sea hypersaline anoxic lake Medee.</title>
        <authorList>
            <person name="Messina E."/>
            <person name="Sorokin D.Y."/>
            <person name="Kublanov I.V."/>
            <person name="Toshchakov S."/>
            <person name="Lopatina A."/>
            <person name="Arcadi E."/>
            <person name="Smedile F."/>
            <person name="La Spada G."/>
            <person name="La Cono V."/>
            <person name="Yakimov M.M."/>
        </authorList>
    </citation>
    <scope>NUCLEOTIDE SEQUENCE [LARGE SCALE GENOMIC DNA]</scope>
    <source>
        <strain evidence="5 6">M27-SA2</strain>
    </source>
</reference>
<accession>A0A0F7P9A3</accession>
<dbReference type="InterPro" id="IPR003156">
    <property type="entry name" value="DHHA1_dom"/>
</dbReference>
<name>A0A0F7P9A3_9EURY</name>
<dbReference type="STRING" id="1604004.HLASA_1212"/>
<dbReference type="KEGG" id="hsf:HLASA_1212"/>
<dbReference type="SUPFAM" id="SSF51735">
    <property type="entry name" value="NAD(P)-binding Rossmann-fold domains"/>
    <property type="match status" value="1"/>
</dbReference>
<evidence type="ECO:0000259" key="3">
    <source>
        <dbReference type="Pfam" id="PF02272"/>
    </source>
</evidence>
<evidence type="ECO:0000259" key="2">
    <source>
        <dbReference type="Pfam" id="PF02254"/>
    </source>
</evidence>
<dbReference type="SUPFAM" id="SSF64182">
    <property type="entry name" value="DHH phosphoesterases"/>
    <property type="match status" value="1"/>
</dbReference>
<dbReference type="AlphaFoldDB" id="A0A0F7P9A3"/>
<evidence type="ECO:0000313" key="6">
    <source>
        <dbReference type="Proteomes" id="UP000060390"/>
    </source>
</evidence>
<organism evidence="4 7">
    <name type="scientific">Halanaeroarchaeum sulfurireducens</name>
    <dbReference type="NCBI Taxonomy" id="1604004"/>
    <lineage>
        <taxon>Archaea</taxon>
        <taxon>Methanobacteriati</taxon>
        <taxon>Methanobacteriota</taxon>
        <taxon>Stenosarchaea group</taxon>
        <taxon>Halobacteria</taxon>
        <taxon>Halobacteriales</taxon>
        <taxon>Halobacteriaceae</taxon>
        <taxon>Halanaeroarchaeum</taxon>
    </lineage>
</organism>
<reference evidence="6" key="2">
    <citation type="submission" date="2015-05" db="EMBL/GenBank/DDBJ databases">
        <title>Complete genome sequence of Halanaeroarchaeum sulfurireducens type strain M27-SA2, a sulfate-reducer haloarchaeon from marine anoxic lake Medee.</title>
        <authorList>
            <person name="Messina E."/>
            <person name="Kublanov I.V."/>
            <person name="Toshchakov S."/>
            <person name="Arcadi E."/>
            <person name="La Spada G."/>
            <person name="La Cono V."/>
            <person name="Yakimov M.M."/>
        </authorList>
    </citation>
    <scope>NUCLEOTIDE SEQUENCE [LARGE SCALE GENOMIC DNA]</scope>
    <source>
        <strain evidence="6">M27-SA2</strain>
    </source>
</reference>